<feature type="region of interest" description="Disordered" evidence="4">
    <location>
        <begin position="1017"/>
        <end position="1070"/>
    </location>
</feature>
<feature type="compositionally biased region" description="Acidic residues" evidence="4">
    <location>
        <begin position="1035"/>
        <end position="1048"/>
    </location>
</feature>
<dbReference type="AlphaFoldDB" id="F8QBL3"/>
<evidence type="ECO:0000256" key="1">
    <source>
        <dbReference type="ARBA" id="ARBA00022574"/>
    </source>
</evidence>
<keyword evidence="1 3" id="KW-0853">WD repeat</keyword>
<feature type="compositionally biased region" description="Acidic residues" evidence="4">
    <location>
        <begin position="1140"/>
        <end position="1161"/>
    </location>
</feature>
<dbReference type="PANTHER" id="PTHR47438">
    <property type="entry name" value="PHOSPHATE METABOLISM PROTEIN 8-RELATED"/>
    <property type="match status" value="1"/>
</dbReference>
<feature type="region of interest" description="Disordered" evidence="4">
    <location>
        <begin position="232"/>
        <end position="290"/>
    </location>
</feature>
<dbReference type="Gene3D" id="2.130.10.10">
    <property type="entry name" value="YVTN repeat-like/Quinoprotein amine dehydrogenase"/>
    <property type="match status" value="1"/>
</dbReference>
<dbReference type="InterPro" id="IPR036047">
    <property type="entry name" value="F-box-like_dom_sf"/>
</dbReference>
<dbReference type="STRING" id="936435.F8QBL3"/>
<feature type="compositionally biased region" description="Low complexity" evidence="4">
    <location>
        <begin position="917"/>
        <end position="932"/>
    </location>
</feature>
<keyword evidence="6" id="KW-1185">Reference proteome</keyword>
<feature type="region of interest" description="Disordered" evidence="4">
    <location>
        <begin position="832"/>
        <end position="961"/>
    </location>
</feature>
<dbReference type="InterPro" id="IPR001680">
    <property type="entry name" value="WD40_rpt"/>
</dbReference>
<feature type="compositionally biased region" description="Polar residues" evidence="4">
    <location>
        <begin position="893"/>
        <end position="902"/>
    </location>
</feature>
<evidence type="ECO:0000256" key="3">
    <source>
        <dbReference type="PROSITE-ProRule" id="PRU00221"/>
    </source>
</evidence>
<evidence type="ECO:0000313" key="6">
    <source>
        <dbReference type="Proteomes" id="UP000008063"/>
    </source>
</evidence>
<dbReference type="Pfam" id="PF00400">
    <property type="entry name" value="WD40"/>
    <property type="match status" value="2"/>
</dbReference>
<feature type="compositionally biased region" description="Low complexity" evidence="4">
    <location>
        <begin position="191"/>
        <end position="215"/>
    </location>
</feature>
<dbReference type="InterPro" id="IPR019775">
    <property type="entry name" value="WD40_repeat_CS"/>
</dbReference>
<evidence type="ECO:0000256" key="4">
    <source>
        <dbReference type="SAM" id="MobiDB-lite"/>
    </source>
</evidence>
<dbReference type="OMA" id="HHREANF"/>
<feature type="compositionally biased region" description="Polar residues" evidence="4">
    <location>
        <begin position="232"/>
        <end position="251"/>
    </location>
</feature>
<dbReference type="PROSITE" id="PS00678">
    <property type="entry name" value="WD_REPEATS_1"/>
    <property type="match status" value="1"/>
</dbReference>
<proteinExistence type="predicted"/>
<dbReference type="InterPro" id="IPR015943">
    <property type="entry name" value="WD40/YVTN_repeat-like_dom_sf"/>
</dbReference>
<feature type="region of interest" description="Disordered" evidence="4">
    <location>
        <begin position="1"/>
        <end position="217"/>
    </location>
</feature>
<evidence type="ECO:0000256" key="2">
    <source>
        <dbReference type="ARBA" id="ARBA00022737"/>
    </source>
</evidence>
<feature type="compositionally biased region" description="Low complexity" evidence="4">
    <location>
        <begin position="1"/>
        <end position="16"/>
    </location>
</feature>
<feature type="repeat" description="WD" evidence="3">
    <location>
        <begin position="595"/>
        <end position="634"/>
    </location>
</feature>
<name>F8QBL3_SERL3</name>
<feature type="compositionally biased region" description="Low complexity" evidence="4">
    <location>
        <begin position="42"/>
        <end position="72"/>
    </location>
</feature>
<dbReference type="InterPro" id="IPR052791">
    <property type="entry name" value="SSM1_domain"/>
</dbReference>
<dbReference type="Gene3D" id="1.20.1280.50">
    <property type="match status" value="1"/>
</dbReference>
<feature type="compositionally biased region" description="Basic and acidic residues" evidence="4">
    <location>
        <begin position="1017"/>
        <end position="1034"/>
    </location>
</feature>
<feature type="repeat" description="WD" evidence="3">
    <location>
        <begin position="677"/>
        <end position="716"/>
    </location>
</feature>
<feature type="compositionally biased region" description="Low complexity" evidence="4">
    <location>
        <begin position="855"/>
        <end position="892"/>
    </location>
</feature>
<feature type="region of interest" description="Disordered" evidence="4">
    <location>
        <begin position="1131"/>
        <end position="1161"/>
    </location>
</feature>
<keyword evidence="2" id="KW-0677">Repeat</keyword>
<dbReference type="InterPro" id="IPR036322">
    <property type="entry name" value="WD40_repeat_dom_sf"/>
</dbReference>
<dbReference type="PROSITE" id="PS50082">
    <property type="entry name" value="WD_REPEATS_2"/>
    <property type="match status" value="2"/>
</dbReference>
<feature type="compositionally biased region" description="Low complexity" evidence="4">
    <location>
        <begin position="165"/>
        <end position="179"/>
    </location>
</feature>
<dbReference type="SUPFAM" id="SSF50978">
    <property type="entry name" value="WD40 repeat-like"/>
    <property type="match status" value="1"/>
</dbReference>
<dbReference type="SMART" id="SM00320">
    <property type="entry name" value="WD40"/>
    <property type="match status" value="3"/>
</dbReference>
<gene>
    <name evidence="5" type="ORF">SERLA73DRAFT_163115</name>
</gene>
<feature type="compositionally biased region" description="Polar residues" evidence="4">
    <location>
        <begin position="23"/>
        <end position="35"/>
    </location>
</feature>
<dbReference type="InParanoid" id="F8QBL3"/>
<dbReference type="GO" id="GO:0006206">
    <property type="term" value="P:pyrimidine nucleobase metabolic process"/>
    <property type="evidence" value="ECO:0007669"/>
    <property type="project" value="TreeGrafter"/>
</dbReference>
<evidence type="ECO:0000313" key="5">
    <source>
        <dbReference type="EMBL" id="EGN94599.1"/>
    </source>
</evidence>
<feature type="compositionally biased region" description="Polar residues" evidence="4">
    <location>
        <begin position="139"/>
        <end position="158"/>
    </location>
</feature>
<accession>F8QBL3</accession>
<dbReference type="OrthoDB" id="1065058at2759"/>
<dbReference type="PROSITE" id="PS50294">
    <property type="entry name" value="WD_REPEATS_REGION"/>
    <property type="match status" value="1"/>
</dbReference>
<feature type="compositionally biased region" description="Polar residues" evidence="4">
    <location>
        <begin position="279"/>
        <end position="290"/>
    </location>
</feature>
<dbReference type="GO" id="GO:0009166">
    <property type="term" value="P:nucleotide catabolic process"/>
    <property type="evidence" value="ECO:0007669"/>
    <property type="project" value="TreeGrafter"/>
</dbReference>
<dbReference type="SUPFAM" id="SSF81383">
    <property type="entry name" value="F-box domain"/>
    <property type="match status" value="1"/>
</dbReference>
<feature type="compositionally biased region" description="Low complexity" evidence="4">
    <location>
        <begin position="96"/>
        <end position="114"/>
    </location>
</feature>
<dbReference type="PANTHER" id="PTHR47438:SF1">
    <property type="entry name" value="PHOSPHATE METABOLISM PROTEIN 8-RELATED"/>
    <property type="match status" value="1"/>
</dbReference>
<dbReference type="HOGENOM" id="CLU_009767_0_0_1"/>
<dbReference type="Proteomes" id="UP000008063">
    <property type="component" value="Unassembled WGS sequence"/>
</dbReference>
<dbReference type="EMBL" id="GL945488">
    <property type="protein sequence ID" value="EGN94599.1"/>
    <property type="molecule type" value="Genomic_DNA"/>
</dbReference>
<reference evidence="6" key="1">
    <citation type="journal article" date="2011" name="Science">
        <title>The plant cell wall-decomposing machinery underlies the functional diversity of forest fungi.</title>
        <authorList>
            <person name="Eastwood D.C."/>
            <person name="Floudas D."/>
            <person name="Binder M."/>
            <person name="Majcherczyk A."/>
            <person name="Schneider P."/>
            <person name="Aerts A."/>
            <person name="Asiegbu F.O."/>
            <person name="Baker S.E."/>
            <person name="Barry K."/>
            <person name="Bendiksby M."/>
            <person name="Blumentritt M."/>
            <person name="Coutinho P.M."/>
            <person name="Cullen D."/>
            <person name="de Vries R.P."/>
            <person name="Gathman A."/>
            <person name="Goodell B."/>
            <person name="Henrissat B."/>
            <person name="Ihrmark K."/>
            <person name="Kauserud H."/>
            <person name="Kohler A."/>
            <person name="LaButti K."/>
            <person name="Lapidus A."/>
            <person name="Lavin J.L."/>
            <person name="Lee Y.-H."/>
            <person name="Lindquist E."/>
            <person name="Lilly W."/>
            <person name="Lucas S."/>
            <person name="Morin E."/>
            <person name="Murat C."/>
            <person name="Oguiza J.A."/>
            <person name="Park J."/>
            <person name="Pisabarro A.G."/>
            <person name="Riley R."/>
            <person name="Rosling A."/>
            <person name="Salamov A."/>
            <person name="Schmidt O."/>
            <person name="Schmutz J."/>
            <person name="Skrede I."/>
            <person name="Stenlid J."/>
            <person name="Wiebenga A."/>
            <person name="Xie X."/>
            <person name="Kuees U."/>
            <person name="Hibbett D.S."/>
            <person name="Hoffmeister D."/>
            <person name="Hoegberg N."/>
            <person name="Martin F."/>
            <person name="Grigoriev I.V."/>
            <person name="Watkinson S.C."/>
        </authorList>
    </citation>
    <scope>NUCLEOTIDE SEQUENCE [LARGE SCALE GENOMIC DNA]</scope>
    <source>
        <strain evidence="6">strain S7.3</strain>
    </source>
</reference>
<organism evidence="6">
    <name type="scientific">Serpula lacrymans var. lacrymans (strain S7.3)</name>
    <name type="common">Dry rot fungus</name>
    <dbReference type="NCBI Taxonomy" id="936435"/>
    <lineage>
        <taxon>Eukaryota</taxon>
        <taxon>Fungi</taxon>
        <taxon>Dikarya</taxon>
        <taxon>Basidiomycota</taxon>
        <taxon>Agaricomycotina</taxon>
        <taxon>Agaricomycetes</taxon>
        <taxon>Agaricomycetidae</taxon>
        <taxon>Boletales</taxon>
        <taxon>Coniophorineae</taxon>
        <taxon>Serpulaceae</taxon>
        <taxon>Serpula</taxon>
    </lineage>
</organism>
<dbReference type="GO" id="GO:0008252">
    <property type="term" value="F:nucleotidase activity"/>
    <property type="evidence" value="ECO:0007669"/>
    <property type="project" value="TreeGrafter"/>
</dbReference>
<sequence>MSVSSSTGQSSRTSSRTKARALSNASLVSDVTTIKPNHVMRTSNSTSTASTTRSVAAKSTASNASAALSVSRVRTRTRSPNATPVPLPSSANKRLSSSIPFLSSSANPRRSSAPVHSAVPAPMCTDSPSAAVRRPQPGPRQSSASGIVSPNSSASVASTRRLARTSSLYSTSVSSVHSPSSHRTRLMSDVSRTPPRTTTESTQSPVSVSITSPSPAKITSRSAINLVSPQNINANHHSTNADTTHGTATPPNHSPAIRASAEKIQKSRTGSGASVLARTHQSPLTHRTHRSPNINMRTEQVALLSNSLAARGRSISLNSDEHVESPPPMLSRDSQSSLDAFMPPAIWDEDGDDFEIVTDINDSAEDEEITQALATLLTLHTSKITALKRLLERSQASAAAQLHALQAEVAILKSQQAQQSHSRDASDGGYDCVCGGRRKANGGHEIGQEEGAEDLDLVKALKVFDETAVKKCVRVMGKEKKGRLIHIILESLLPTDIRLQILLLQKYLRSTFDILSHLPSELGVRILRELEVSKKWSELTHHPALWRYHCLRITKDDPVGLKKPERPEGWEVLYRSLHHRESNFRHALPQTIRFLNGHSNFCTTLLLRGKRLISGSYDETIRFWDIETGEMKKCIQVKKPVSCVDFLAEEEVFVVGFHDVGRVHLYSSLTFTPLQQLAGHLNGIRAVALSSKNLVSAGADKALVCWDWRAGTKIVRFGQQTTINIGVQIIQGDGGVAGGEGERVVSVTIDGIVRVFSIKRREMVSQFKLSELGGGDPVLNANESPFFYWNDDVTDELTVCGRWFAAKGTQMTCATKSVILHLQWTEQDTKLAPGAASANGGEASPAPPGPTPLQPRTRTSSTLARSTTSSSLARSITSSSITSTTTPQRRQSLAVSTTSGNGSAVGRSSLDRGGRASLASPLTPGTPLSPSPRAGTPSGRRSAFGLSGLPTPTSVRAGAGTPLMGSPFAVRYGRAAILTAPPKLVALVETPDVAVGAVDPRKRRVVTATRFSSRAGADRRILMSTHQDKQSIRDADEDEDEDGEDEGSEGGLNLGPVSPPSVDIDTDIVQLSGAGGGNTKGLLGALPAKFAGLATPEKNPMSMQLSHEEVVVGCADGTIYVMNFVGYEYQKEREKRVVSDQEDDIDEDEDEESGGSEEQEN</sequence>
<protein>
    <submittedName>
        <fullName evidence="5">Uncharacterized protein</fullName>
    </submittedName>
</protein>